<evidence type="ECO:0000313" key="3">
    <source>
        <dbReference type="Proteomes" id="UP000014071"/>
    </source>
</evidence>
<keyword evidence="1" id="KW-0472">Membrane</keyword>
<dbReference type="HOGENOM" id="CLU_2688867_0_0_1"/>
<evidence type="ECO:0000256" key="1">
    <source>
        <dbReference type="SAM" id="Phobius"/>
    </source>
</evidence>
<dbReference type="AlphaFoldDB" id="R9NX95"/>
<gene>
    <name evidence="2" type="ORF">PHSY_000842</name>
</gene>
<protein>
    <submittedName>
        <fullName evidence="2">Uncharacterized protein</fullName>
    </submittedName>
</protein>
<dbReference type="RefSeq" id="XP_012186865.1">
    <property type="nucleotide sequence ID" value="XM_012331475.1"/>
</dbReference>
<accession>R9NX95</accession>
<reference evidence="3" key="1">
    <citation type="journal article" date="2013" name="Genome Announc.">
        <title>Draft genome sequence of the basidiomycetous yeast-like fungus Pseudozyma hubeiensis SY62, which produces an abundant amount of the biosurfactant mannosylerythritol lipids.</title>
        <authorList>
            <person name="Konishi M."/>
            <person name="Hatada Y."/>
            <person name="Horiuchi J."/>
        </authorList>
    </citation>
    <scope>NUCLEOTIDE SEQUENCE [LARGE SCALE GENOMIC DNA]</scope>
    <source>
        <strain evidence="3">SY62</strain>
    </source>
</reference>
<proteinExistence type="predicted"/>
<name>R9NX95_PSEHS</name>
<dbReference type="GeneID" id="24106144"/>
<organism evidence="2 3">
    <name type="scientific">Pseudozyma hubeiensis (strain SY62)</name>
    <name type="common">Yeast</name>
    <dbReference type="NCBI Taxonomy" id="1305764"/>
    <lineage>
        <taxon>Eukaryota</taxon>
        <taxon>Fungi</taxon>
        <taxon>Dikarya</taxon>
        <taxon>Basidiomycota</taxon>
        <taxon>Ustilaginomycotina</taxon>
        <taxon>Ustilaginomycetes</taxon>
        <taxon>Ustilaginales</taxon>
        <taxon>Ustilaginaceae</taxon>
        <taxon>Pseudozyma</taxon>
    </lineage>
</organism>
<feature type="transmembrane region" description="Helical" evidence="1">
    <location>
        <begin position="49"/>
        <end position="68"/>
    </location>
</feature>
<evidence type="ECO:0000313" key="2">
    <source>
        <dbReference type="EMBL" id="GAC93278.1"/>
    </source>
</evidence>
<keyword evidence="1" id="KW-1133">Transmembrane helix</keyword>
<sequence length="74" mass="8186">MAWSSTLHLWHPAVFASSERSTGTFGAAPLHETWRKEKKSKNCPSQSRVLFEFVLVAILASSLPFATVNPESPD</sequence>
<dbReference type="EMBL" id="DF238774">
    <property type="protein sequence ID" value="GAC93278.1"/>
    <property type="molecule type" value="Genomic_DNA"/>
</dbReference>
<keyword evidence="3" id="KW-1185">Reference proteome</keyword>
<keyword evidence="1" id="KW-0812">Transmembrane</keyword>
<dbReference type="Proteomes" id="UP000014071">
    <property type="component" value="Unassembled WGS sequence"/>
</dbReference>